<evidence type="ECO:0000256" key="8">
    <source>
        <dbReference type="ARBA" id="ARBA00022989"/>
    </source>
</evidence>
<comment type="function">
    <text evidence="14">Catalyzes the dephosphorylation of undecaprenyl diphosphate (UPP). Confers resistance to bacitracin.</text>
</comment>
<dbReference type="GO" id="GO:0008360">
    <property type="term" value="P:regulation of cell shape"/>
    <property type="evidence" value="ECO:0007669"/>
    <property type="project" value="UniProtKB-KW"/>
</dbReference>
<evidence type="ECO:0000256" key="6">
    <source>
        <dbReference type="ARBA" id="ARBA00022692"/>
    </source>
</evidence>
<protein>
    <recommendedName>
        <fullName evidence="4 14">Undecaprenyl-diphosphatase</fullName>
        <ecNumber evidence="3 14">3.6.1.27</ecNumber>
    </recommendedName>
    <alternativeName>
        <fullName evidence="12 14">Bacitracin resistance protein</fullName>
    </alternativeName>
    <alternativeName>
        <fullName evidence="11 14">Undecaprenyl pyrophosphate phosphatase</fullName>
    </alternativeName>
</protein>
<evidence type="ECO:0000256" key="11">
    <source>
        <dbReference type="ARBA" id="ARBA00032707"/>
    </source>
</evidence>
<reference evidence="15" key="2">
    <citation type="submission" date="2012-02" db="EMBL/GenBank/DDBJ databases">
        <authorList>
            <person name="Genoscope - CEA"/>
        </authorList>
    </citation>
    <scope>NUCLEOTIDE SEQUENCE</scope>
</reference>
<feature type="transmembrane region" description="Helical" evidence="14">
    <location>
        <begin position="143"/>
        <end position="162"/>
    </location>
</feature>
<comment type="subcellular location">
    <subcellularLocation>
        <location evidence="1 14">Cell membrane</location>
        <topology evidence="1 14">Multi-pass membrane protein</topology>
    </subcellularLocation>
</comment>
<dbReference type="EC" id="3.6.1.27" evidence="3 14"/>
<keyword evidence="14" id="KW-0133">Cell shape</keyword>
<comment type="catalytic activity">
    <reaction evidence="13 14">
        <text>di-trans,octa-cis-undecaprenyl diphosphate + H2O = di-trans,octa-cis-undecaprenyl phosphate + phosphate + H(+)</text>
        <dbReference type="Rhea" id="RHEA:28094"/>
        <dbReference type="ChEBI" id="CHEBI:15377"/>
        <dbReference type="ChEBI" id="CHEBI:15378"/>
        <dbReference type="ChEBI" id="CHEBI:43474"/>
        <dbReference type="ChEBI" id="CHEBI:58405"/>
        <dbReference type="ChEBI" id="CHEBI:60392"/>
        <dbReference type="EC" id="3.6.1.27"/>
    </reaction>
</comment>
<keyword evidence="10 14" id="KW-0046">Antibiotic resistance</keyword>
<keyword evidence="14" id="KW-0573">Peptidoglycan synthesis</keyword>
<dbReference type="EMBL" id="FO117621">
    <property type="protein sequence ID" value="CCG00956.1"/>
    <property type="molecule type" value="Genomic_DNA"/>
</dbReference>
<feature type="transmembrane region" description="Helical" evidence="14">
    <location>
        <begin position="244"/>
        <end position="263"/>
    </location>
</feature>
<reference evidence="15" key="1">
    <citation type="journal article" date="2012" name="Environ. Microbiol.">
        <title>Genomic content of uncultured Bacteroidetes from contrasting oceanic provinces in the North Atlantic Ocean.</title>
        <authorList>
            <person name="Gomez-Pereira P.R."/>
            <person name="Schuler M."/>
            <person name="Fuchs B.M."/>
            <person name="Bennke C."/>
            <person name="Teeling H."/>
            <person name="Waldmann J."/>
            <person name="Richter M."/>
            <person name="Barbe V."/>
            <person name="Bataille E."/>
            <person name="Glockner F.O."/>
            <person name="Amann R."/>
        </authorList>
    </citation>
    <scope>NUCLEOTIDE SEQUENCE</scope>
</reference>
<evidence type="ECO:0000256" key="1">
    <source>
        <dbReference type="ARBA" id="ARBA00004651"/>
    </source>
</evidence>
<keyword evidence="7 14" id="KW-0378">Hydrolase</keyword>
<proteinExistence type="inferred from homology"/>
<dbReference type="GO" id="GO:0009252">
    <property type="term" value="P:peptidoglycan biosynthetic process"/>
    <property type="evidence" value="ECO:0007669"/>
    <property type="project" value="UniProtKB-KW"/>
</dbReference>
<dbReference type="GO" id="GO:0050380">
    <property type="term" value="F:undecaprenyl-diphosphatase activity"/>
    <property type="evidence" value="ECO:0007669"/>
    <property type="project" value="UniProtKB-UniRule"/>
</dbReference>
<keyword evidence="9 14" id="KW-0472">Membrane</keyword>
<organism evidence="15">
    <name type="scientific">uncultured Flavobacteriia bacterium</name>
    <dbReference type="NCBI Taxonomy" id="212695"/>
    <lineage>
        <taxon>Bacteria</taxon>
        <taxon>Pseudomonadati</taxon>
        <taxon>Bacteroidota</taxon>
        <taxon>Flavobacteriia</taxon>
        <taxon>environmental samples</taxon>
    </lineage>
</organism>
<comment type="miscellaneous">
    <text evidence="14">Bacitracin is thought to be involved in the inhibition of peptidoglycan synthesis by sequestering undecaprenyl diphosphate, thereby reducing the pool of lipid carrier available.</text>
</comment>
<keyword evidence="6 14" id="KW-0812">Transmembrane</keyword>
<feature type="transmembrane region" description="Helical" evidence="14">
    <location>
        <begin position="84"/>
        <end position="102"/>
    </location>
</feature>
<evidence type="ECO:0000256" key="9">
    <source>
        <dbReference type="ARBA" id="ARBA00023136"/>
    </source>
</evidence>
<accession>H6RII1</accession>
<feature type="transmembrane region" description="Helical" evidence="14">
    <location>
        <begin position="215"/>
        <end position="238"/>
    </location>
</feature>
<dbReference type="Pfam" id="PF02673">
    <property type="entry name" value="BacA"/>
    <property type="match status" value="1"/>
</dbReference>
<keyword evidence="8 14" id="KW-1133">Transmembrane helix</keyword>
<dbReference type="AlphaFoldDB" id="H6RII1"/>
<name>H6RII1_9BACT</name>
<dbReference type="PANTHER" id="PTHR30622">
    <property type="entry name" value="UNDECAPRENYL-DIPHOSPHATASE"/>
    <property type="match status" value="1"/>
</dbReference>
<evidence type="ECO:0000256" key="4">
    <source>
        <dbReference type="ARBA" id="ARBA00021581"/>
    </source>
</evidence>
<feature type="transmembrane region" description="Helical" evidence="14">
    <location>
        <begin position="114"/>
        <end position="131"/>
    </location>
</feature>
<dbReference type="PANTHER" id="PTHR30622:SF2">
    <property type="entry name" value="UNDECAPRENYL-DIPHOSPHATASE"/>
    <property type="match status" value="1"/>
</dbReference>
<comment type="similarity">
    <text evidence="2 14">Belongs to the UppP family.</text>
</comment>
<dbReference type="GO" id="GO:0071555">
    <property type="term" value="P:cell wall organization"/>
    <property type="evidence" value="ECO:0007669"/>
    <property type="project" value="UniProtKB-KW"/>
</dbReference>
<feature type="transmembrane region" description="Helical" evidence="14">
    <location>
        <begin position="45"/>
        <end position="63"/>
    </location>
</feature>
<keyword evidence="5 14" id="KW-1003">Cell membrane</keyword>
<evidence type="ECO:0000256" key="14">
    <source>
        <dbReference type="HAMAP-Rule" id="MF_01006"/>
    </source>
</evidence>
<dbReference type="GO" id="GO:0046677">
    <property type="term" value="P:response to antibiotic"/>
    <property type="evidence" value="ECO:0007669"/>
    <property type="project" value="UniProtKB-UniRule"/>
</dbReference>
<evidence type="ECO:0000256" key="5">
    <source>
        <dbReference type="ARBA" id="ARBA00022475"/>
    </source>
</evidence>
<gene>
    <name evidence="14 15" type="primary">uppP</name>
    <name evidence="15" type="ORF">S3_BF_A10_0022</name>
</gene>
<dbReference type="InterPro" id="IPR003824">
    <property type="entry name" value="UppP"/>
</dbReference>
<evidence type="ECO:0000256" key="12">
    <source>
        <dbReference type="ARBA" id="ARBA00032932"/>
    </source>
</evidence>
<evidence type="ECO:0000256" key="7">
    <source>
        <dbReference type="ARBA" id="ARBA00022801"/>
    </source>
</evidence>
<keyword evidence="14" id="KW-0961">Cell wall biogenesis/degradation</keyword>
<dbReference type="HAMAP" id="MF_01006">
    <property type="entry name" value="Undec_diphosphatase"/>
    <property type="match status" value="1"/>
</dbReference>
<dbReference type="GO" id="GO:0005886">
    <property type="term" value="C:plasma membrane"/>
    <property type="evidence" value="ECO:0007669"/>
    <property type="project" value="UniProtKB-SubCell"/>
</dbReference>
<sequence>MSIWESIVLGVIQGLTEFLPVSSSGHIEIGQALLGTESLKEQEELLSVVLHAATALATIVVFRKDILTILQGLVSKEDKEQKRFSLFVIISMIPAAIVGVFFDDLLDQLFEGQLVLVCSMLLLTGAQLLFAERAKIESTEKLTWGKALIIGIAQAIAILPGISRSGATISTSILLKVDRAQAARFSFLMVVPLILGKMAKDILDGKLQLSEDLVMPFVAGFVAALLAGVVACQWMIAIVKKSKLSYFAYYCWFVGIVGLIYTLV</sequence>
<evidence type="ECO:0000256" key="3">
    <source>
        <dbReference type="ARBA" id="ARBA00012374"/>
    </source>
</evidence>
<evidence type="ECO:0000256" key="13">
    <source>
        <dbReference type="ARBA" id="ARBA00047594"/>
    </source>
</evidence>
<evidence type="ECO:0000256" key="2">
    <source>
        <dbReference type="ARBA" id="ARBA00010621"/>
    </source>
</evidence>
<evidence type="ECO:0000256" key="10">
    <source>
        <dbReference type="ARBA" id="ARBA00023251"/>
    </source>
</evidence>
<evidence type="ECO:0000313" key="15">
    <source>
        <dbReference type="EMBL" id="CCG00956.1"/>
    </source>
</evidence>